<dbReference type="Proteomes" id="UP001323617">
    <property type="component" value="Unassembled WGS sequence"/>
</dbReference>
<dbReference type="EMBL" id="JAFFHC010000005">
    <property type="protein sequence ID" value="KAK4675170.1"/>
    <property type="molecule type" value="Genomic_DNA"/>
</dbReference>
<comment type="caution">
    <text evidence="1">The sequence shown here is derived from an EMBL/GenBank/DDBJ whole genome shotgun (WGS) entry which is preliminary data.</text>
</comment>
<evidence type="ECO:0000313" key="1">
    <source>
        <dbReference type="EMBL" id="KAK4675170.1"/>
    </source>
</evidence>
<dbReference type="GeneID" id="87961358"/>
<keyword evidence="2" id="KW-1185">Reference proteome</keyword>
<dbReference type="RefSeq" id="XP_062798640.1">
    <property type="nucleotide sequence ID" value="XM_062940694.1"/>
</dbReference>
<organism evidence="1 2">
    <name type="scientific">Podospora pseudoanserina</name>
    <dbReference type="NCBI Taxonomy" id="2609844"/>
    <lineage>
        <taxon>Eukaryota</taxon>
        <taxon>Fungi</taxon>
        <taxon>Dikarya</taxon>
        <taxon>Ascomycota</taxon>
        <taxon>Pezizomycotina</taxon>
        <taxon>Sordariomycetes</taxon>
        <taxon>Sordariomycetidae</taxon>
        <taxon>Sordariales</taxon>
        <taxon>Podosporaceae</taxon>
        <taxon>Podospora</taxon>
    </lineage>
</organism>
<gene>
    <name evidence="1" type="ORF">QC764_0075210</name>
</gene>
<evidence type="ECO:0000313" key="2">
    <source>
        <dbReference type="Proteomes" id="UP001323617"/>
    </source>
</evidence>
<protein>
    <submittedName>
        <fullName evidence="1">Uncharacterized protein</fullName>
    </submittedName>
</protein>
<proteinExistence type="predicted"/>
<name>A0ABR0I463_9PEZI</name>
<reference evidence="1 2" key="1">
    <citation type="journal article" date="2023" name="bioRxiv">
        <title>High-quality genome assemblies of four members of thePodospora anserinaspecies complex.</title>
        <authorList>
            <person name="Ament-Velasquez S.L."/>
            <person name="Vogan A.A."/>
            <person name="Wallerman O."/>
            <person name="Hartmann F."/>
            <person name="Gautier V."/>
            <person name="Silar P."/>
            <person name="Giraud T."/>
            <person name="Johannesson H."/>
        </authorList>
    </citation>
    <scope>NUCLEOTIDE SEQUENCE [LARGE SCALE GENOMIC DNA]</scope>
    <source>
        <strain evidence="1 2">CBS 124.78</strain>
    </source>
</reference>
<accession>A0ABR0I463</accession>
<sequence length="127" mass="14837">MSTLDSESLELMLVFLDHEFEQMDNAIIEVENDKERCQVQVLEGFCIRRPGVGIDEQRIKRTHLISLMAQARGTAKPPKKLGSGWRRKRELQRKKEMLEVAHRICDKVVNVEHLIHILHNKTQDRKA</sequence>